<dbReference type="PROSITE" id="PS00906">
    <property type="entry name" value="UROD_1"/>
    <property type="match status" value="1"/>
</dbReference>
<feature type="binding site" evidence="10">
    <location>
        <begin position="25"/>
        <end position="29"/>
    </location>
    <ligand>
        <name>substrate</name>
    </ligand>
</feature>
<evidence type="ECO:0000313" key="14">
    <source>
        <dbReference type="EMBL" id="NWJ48147.1"/>
    </source>
</evidence>
<evidence type="ECO:0000256" key="2">
    <source>
        <dbReference type="ARBA" id="ARBA00004804"/>
    </source>
</evidence>
<dbReference type="Gene3D" id="3.20.20.210">
    <property type="match status" value="1"/>
</dbReference>
<evidence type="ECO:0000256" key="12">
    <source>
        <dbReference type="RuleBase" id="RU004169"/>
    </source>
</evidence>
<feature type="binding site" evidence="10">
    <location>
        <position position="74"/>
    </location>
    <ligand>
        <name>substrate</name>
    </ligand>
</feature>
<dbReference type="GO" id="GO:0004853">
    <property type="term" value="F:uroporphyrinogen decarboxylase activity"/>
    <property type="evidence" value="ECO:0007669"/>
    <property type="project" value="UniProtKB-UniRule"/>
</dbReference>
<dbReference type="GO" id="GO:0006782">
    <property type="term" value="P:protoporphyrinogen IX biosynthetic process"/>
    <property type="evidence" value="ECO:0007669"/>
    <property type="project" value="UniProtKB-UniRule"/>
</dbReference>
<dbReference type="EC" id="4.1.1.37" evidence="5 10"/>
<dbReference type="EMBL" id="CP128400">
    <property type="protein sequence ID" value="WJW68085.1"/>
    <property type="molecule type" value="Genomic_DNA"/>
</dbReference>
<dbReference type="InterPro" id="IPR000257">
    <property type="entry name" value="Uroporphyrinogen_deCOase"/>
</dbReference>
<dbReference type="PANTHER" id="PTHR21091">
    <property type="entry name" value="METHYLTETRAHYDROFOLATE:HOMOCYSTEINE METHYLTRANSFERASE RELATED"/>
    <property type="match status" value="1"/>
</dbReference>
<comment type="similarity">
    <text evidence="3 10 12">Belongs to the uroporphyrinogen decarboxylase family.</text>
</comment>
<name>A0A8T7M7M3_9CHLR</name>
<dbReference type="InterPro" id="IPR006361">
    <property type="entry name" value="Uroporphyrinogen_deCO2ase_HemE"/>
</dbReference>
<proteinExistence type="inferred from homology"/>
<keyword evidence="7 10" id="KW-0210">Decarboxylase</keyword>
<evidence type="ECO:0000256" key="9">
    <source>
        <dbReference type="ARBA" id="ARBA00023244"/>
    </source>
</evidence>
<accession>A0A8T7M7M3</accession>
<feature type="site" description="Transition state stabilizer" evidence="10">
    <location>
        <position position="74"/>
    </location>
</feature>
<dbReference type="Pfam" id="PF01208">
    <property type="entry name" value="URO-D"/>
    <property type="match status" value="1"/>
</dbReference>
<keyword evidence="9 10" id="KW-0627">Porphyrin biosynthesis</keyword>
<evidence type="ECO:0000256" key="1">
    <source>
        <dbReference type="ARBA" id="ARBA00004514"/>
    </source>
</evidence>
<dbReference type="Proteomes" id="UP001431572">
    <property type="component" value="Chromosome 2"/>
</dbReference>
<evidence type="ECO:0000256" key="5">
    <source>
        <dbReference type="ARBA" id="ARBA00012288"/>
    </source>
</evidence>
<keyword evidence="6 10" id="KW-0963">Cytoplasm</keyword>
<feature type="binding site" evidence="10">
    <location>
        <position position="207"/>
    </location>
    <ligand>
        <name>substrate</name>
    </ligand>
</feature>
<dbReference type="RefSeq" id="WP_341469989.1">
    <property type="nucleotide sequence ID" value="NZ_CP128400.1"/>
</dbReference>
<organism evidence="14 16">
    <name type="scientific">Candidatus Chlorohelix allophototropha</name>
    <dbReference type="NCBI Taxonomy" id="3003348"/>
    <lineage>
        <taxon>Bacteria</taxon>
        <taxon>Bacillati</taxon>
        <taxon>Chloroflexota</taxon>
        <taxon>Chloroflexia</taxon>
        <taxon>Candidatus Chloroheliales</taxon>
        <taxon>Candidatus Chloroheliaceae</taxon>
        <taxon>Candidatus Chlorohelix</taxon>
    </lineage>
</organism>
<evidence type="ECO:0000256" key="6">
    <source>
        <dbReference type="ARBA" id="ARBA00022490"/>
    </source>
</evidence>
<dbReference type="PANTHER" id="PTHR21091:SF169">
    <property type="entry name" value="UROPORPHYRINOGEN DECARBOXYLASE"/>
    <property type="match status" value="1"/>
</dbReference>
<evidence type="ECO:0000256" key="7">
    <source>
        <dbReference type="ARBA" id="ARBA00022793"/>
    </source>
</evidence>
<dbReference type="CDD" id="cd00717">
    <property type="entry name" value="URO-D"/>
    <property type="match status" value="1"/>
</dbReference>
<evidence type="ECO:0000256" key="4">
    <source>
        <dbReference type="ARBA" id="ARBA00011738"/>
    </source>
</evidence>
<evidence type="ECO:0000256" key="3">
    <source>
        <dbReference type="ARBA" id="ARBA00009935"/>
    </source>
</evidence>
<feature type="domain" description="Uroporphyrinogen decarboxylase (URO-D)" evidence="13">
    <location>
        <begin position="20"/>
        <end position="29"/>
    </location>
</feature>
<dbReference type="NCBIfam" id="TIGR01464">
    <property type="entry name" value="hemE"/>
    <property type="match status" value="1"/>
</dbReference>
<evidence type="ECO:0000313" key="15">
    <source>
        <dbReference type="EMBL" id="WJW68085.1"/>
    </source>
</evidence>
<evidence type="ECO:0000256" key="10">
    <source>
        <dbReference type="HAMAP-Rule" id="MF_00218"/>
    </source>
</evidence>
<protein>
    <recommendedName>
        <fullName evidence="5 10">Uroporphyrinogen decarboxylase</fullName>
        <shortName evidence="10">UPD</shortName>
        <shortName evidence="10">URO-D</shortName>
        <ecNumber evidence="5 10">4.1.1.37</ecNumber>
    </recommendedName>
</protein>
<dbReference type="AlphaFoldDB" id="A0A8T7M7M3"/>
<evidence type="ECO:0000313" key="17">
    <source>
        <dbReference type="Proteomes" id="UP001431572"/>
    </source>
</evidence>
<keyword evidence="8 10" id="KW-0456">Lyase</keyword>
<comment type="catalytic activity">
    <reaction evidence="10 11">
        <text>uroporphyrinogen III + 4 H(+) = coproporphyrinogen III + 4 CO2</text>
        <dbReference type="Rhea" id="RHEA:19865"/>
        <dbReference type="ChEBI" id="CHEBI:15378"/>
        <dbReference type="ChEBI" id="CHEBI:16526"/>
        <dbReference type="ChEBI" id="CHEBI:57308"/>
        <dbReference type="ChEBI" id="CHEBI:57309"/>
        <dbReference type="EC" id="4.1.1.37"/>
    </reaction>
</comment>
<dbReference type="GO" id="GO:0005829">
    <property type="term" value="C:cytosol"/>
    <property type="evidence" value="ECO:0007669"/>
    <property type="project" value="UniProtKB-SubCell"/>
</dbReference>
<evidence type="ECO:0000256" key="11">
    <source>
        <dbReference type="RuleBase" id="RU000554"/>
    </source>
</evidence>
<comment type="caution">
    <text evidence="10">Lacks conserved residue(s) required for the propagation of feature annotation.</text>
</comment>
<dbReference type="Proteomes" id="UP000521676">
    <property type="component" value="Unassembled WGS sequence"/>
</dbReference>
<reference evidence="15" key="2">
    <citation type="journal article" date="2024" name="Nature">
        <title>Anoxygenic phototroph of the Chloroflexota uses a type I reaction centre.</title>
        <authorList>
            <person name="Tsuji J.M."/>
            <person name="Shaw N.A."/>
            <person name="Nagashima S."/>
            <person name="Venkiteswaran J.J."/>
            <person name="Schiff S.L."/>
            <person name="Watanabe T."/>
            <person name="Fukui M."/>
            <person name="Hanada S."/>
            <person name="Tank M."/>
            <person name="Neufeld J.D."/>
        </authorList>
    </citation>
    <scope>NUCLEOTIDE SEQUENCE</scope>
    <source>
        <strain evidence="15">L227-S17</strain>
    </source>
</reference>
<dbReference type="FunFam" id="3.20.20.210:FF:000008">
    <property type="entry name" value="Uroporphyrinogen decarboxylase"/>
    <property type="match status" value="1"/>
</dbReference>
<sequence length="350" mass="39037">MLNETRFIRACRRETTDATPVWFMRQAGRYMQEYRAIREKVSMLESLRSAELACEITLQPINAFDLDAAIIFADILTPLIGMGINLDFVKGEGPQIDNPVRTTRDIDRLATPPTEETMPFVLNAIRMVTAELNPRNIPLIGFIGAPFTLASYAIEGAGSRNYEFTKALMYSEPAAWKRLMDRIVTVLSDFMVKQVEAGASALQIFDSWAGALSPRDYAKYAAPYNKQLIEVAKKTGVPVIYFSTGTASLLEEIRGMGSDVIGVDWRIRLDKAWEEIGYDKAIMGNLDPVMLKAPWEELQANTDLILQQAAGRPGHIFNLGHGILQGTSVDMVKRLADYVHQQTAKVEVAL</sequence>
<gene>
    <name evidence="10 14" type="primary">hemE</name>
    <name evidence="14" type="ORF">HXX08_20005</name>
    <name evidence="15" type="ORF">OZ401_003684</name>
</gene>
<dbReference type="EMBL" id="JACATZ010000003">
    <property type="protein sequence ID" value="NWJ48147.1"/>
    <property type="molecule type" value="Genomic_DNA"/>
</dbReference>
<comment type="function">
    <text evidence="10">Catalyzes the decarboxylation of four acetate groups of uroporphyrinogen-III to yield coproporphyrinogen-III.</text>
</comment>
<comment type="pathway">
    <text evidence="2 10 11">Porphyrin-containing compound metabolism; protoporphyrin-IX biosynthesis; coproporphyrinogen-III from 5-aminolevulinate: step 4/4.</text>
</comment>
<evidence type="ECO:0000259" key="13">
    <source>
        <dbReference type="PROSITE" id="PS00906"/>
    </source>
</evidence>
<evidence type="ECO:0000313" key="16">
    <source>
        <dbReference type="Proteomes" id="UP000521676"/>
    </source>
</evidence>
<feature type="binding site" evidence="10">
    <location>
        <position position="321"/>
    </location>
    <ligand>
        <name>substrate</name>
    </ligand>
</feature>
<dbReference type="HAMAP" id="MF_00218">
    <property type="entry name" value="URO_D"/>
    <property type="match status" value="1"/>
</dbReference>
<comment type="subunit">
    <text evidence="4 10">Homodimer.</text>
</comment>
<feature type="binding site" evidence="10">
    <location>
        <position position="152"/>
    </location>
    <ligand>
        <name>substrate</name>
    </ligand>
</feature>
<reference evidence="14 16" key="1">
    <citation type="submission" date="2020-06" db="EMBL/GenBank/DDBJ databases">
        <title>Anoxygenic phototrophic Chloroflexota member uses a Type I reaction center.</title>
        <authorList>
            <person name="Tsuji J.M."/>
            <person name="Shaw N.A."/>
            <person name="Nagashima S."/>
            <person name="Venkiteswaran J."/>
            <person name="Schiff S.L."/>
            <person name="Hanada S."/>
            <person name="Tank M."/>
            <person name="Neufeld J.D."/>
        </authorList>
    </citation>
    <scope>NUCLEOTIDE SEQUENCE [LARGE SCALE GENOMIC DNA]</scope>
    <source>
        <strain evidence="14">L227-S17</strain>
    </source>
</reference>
<evidence type="ECO:0000256" key="8">
    <source>
        <dbReference type="ARBA" id="ARBA00023239"/>
    </source>
</evidence>
<dbReference type="SUPFAM" id="SSF51726">
    <property type="entry name" value="UROD/MetE-like"/>
    <property type="match status" value="1"/>
</dbReference>
<comment type="subcellular location">
    <subcellularLocation>
        <location evidence="1">Cytoplasm</location>
        <location evidence="1">Cytosol</location>
    </subcellularLocation>
</comment>
<keyword evidence="17" id="KW-1185">Reference proteome</keyword>
<dbReference type="InterPro" id="IPR038071">
    <property type="entry name" value="UROD/MetE-like_sf"/>
</dbReference>